<feature type="compositionally biased region" description="Pro residues" evidence="1">
    <location>
        <begin position="131"/>
        <end position="140"/>
    </location>
</feature>
<dbReference type="Proteomes" id="UP000824120">
    <property type="component" value="Chromosome 8"/>
</dbReference>
<reference evidence="2 3" key="1">
    <citation type="submission" date="2020-09" db="EMBL/GenBank/DDBJ databases">
        <title>De no assembly of potato wild relative species, Solanum commersonii.</title>
        <authorList>
            <person name="Cho K."/>
        </authorList>
    </citation>
    <scope>NUCLEOTIDE SEQUENCE [LARGE SCALE GENOMIC DNA]</scope>
    <source>
        <strain evidence="2">LZ3.2</strain>
        <tissue evidence="2">Leaf</tissue>
    </source>
</reference>
<gene>
    <name evidence="2" type="ORF">H5410_041870</name>
</gene>
<proteinExistence type="predicted"/>
<dbReference type="AlphaFoldDB" id="A0A9J5XVV6"/>
<sequence length="167" mass="18636">MERDVMKLPGSTHECHAQLNIGYITTWSKINVGLQNEMTTMRKPPIFESETIKTKLNNTLEDFRGREDEKLMSGTLCGFSSYATQVETWKEKTELKLGILSIPLRSTSAGRRTVPSRPPPSVPSTRQPVKTPSPIPPIDPPINKLREKVELAASDLSSADHCSYVNN</sequence>
<name>A0A9J5XVV6_SOLCO</name>
<comment type="caution">
    <text evidence="2">The sequence shown here is derived from an EMBL/GenBank/DDBJ whole genome shotgun (WGS) entry which is preliminary data.</text>
</comment>
<organism evidence="2 3">
    <name type="scientific">Solanum commersonii</name>
    <name type="common">Commerson's wild potato</name>
    <name type="synonym">Commerson's nightshade</name>
    <dbReference type="NCBI Taxonomy" id="4109"/>
    <lineage>
        <taxon>Eukaryota</taxon>
        <taxon>Viridiplantae</taxon>
        <taxon>Streptophyta</taxon>
        <taxon>Embryophyta</taxon>
        <taxon>Tracheophyta</taxon>
        <taxon>Spermatophyta</taxon>
        <taxon>Magnoliopsida</taxon>
        <taxon>eudicotyledons</taxon>
        <taxon>Gunneridae</taxon>
        <taxon>Pentapetalae</taxon>
        <taxon>asterids</taxon>
        <taxon>lamiids</taxon>
        <taxon>Solanales</taxon>
        <taxon>Solanaceae</taxon>
        <taxon>Solanoideae</taxon>
        <taxon>Solaneae</taxon>
        <taxon>Solanum</taxon>
    </lineage>
</organism>
<dbReference type="EMBL" id="JACXVP010000008">
    <property type="protein sequence ID" value="KAG5591356.1"/>
    <property type="molecule type" value="Genomic_DNA"/>
</dbReference>
<accession>A0A9J5XVV6</accession>
<protein>
    <submittedName>
        <fullName evidence="2">Uncharacterized protein</fullName>
    </submittedName>
</protein>
<keyword evidence="3" id="KW-1185">Reference proteome</keyword>
<evidence type="ECO:0000313" key="3">
    <source>
        <dbReference type="Proteomes" id="UP000824120"/>
    </source>
</evidence>
<evidence type="ECO:0000256" key="1">
    <source>
        <dbReference type="SAM" id="MobiDB-lite"/>
    </source>
</evidence>
<evidence type="ECO:0000313" key="2">
    <source>
        <dbReference type="EMBL" id="KAG5591356.1"/>
    </source>
</evidence>
<feature type="region of interest" description="Disordered" evidence="1">
    <location>
        <begin position="108"/>
        <end position="142"/>
    </location>
</feature>